<dbReference type="SUPFAM" id="SSF69304">
    <property type="entry name" value="Tricorn protease N-terminal domain"/>
    <property type="match status" value="1"/>
</dbReference>
<protein>
    <submittedName>
        <fullName evidence="2">PD40 domain-containing protein</fullName>
    </submittedName>
</protein>
<comment type="caution">
    <text evidence="2">The sequence shown here is derived from an EMBL/GenBank/DDBJ whole genome shotgun (WGS) entry which is preliminary data.</text>
</comment>
<dbReference type="InterPro" id="IPR011042">
    <property type="entry name" value="6-blade_b-propeller_TolB-like"/>
</dbReference>
<organism evidence="2 3">
    <name type="scientific">Dyella kyungheensis</name>
    <dbReference type="NCBI Taxonomy" id="1242174"/>
    <lineage>
        <taxon>Bacteria</taxon>
        <taxon>Pseudomonadati</taxon>
        <taxon>Pseudomonadota</taxon>
        <taxon>Gammaproteobacteria</taxon>
        <taxon>Lysobacterales</taxon>
        <taxon>Rhodanobacteraceae</taxon>
        <taxon>Dyella</taxon>
    </lineage>
</organism>
<name>A0ABS2JLV4_9GAMM</name>
<keyword evidence="1" id="KW-0732">Signal</keyword>
<accession>A0ABS2JLV4</accession>
<dbReference type="Pfam" id="PF07676">
    <property type="entry name" value="PD40"/>
    <property type="match status" value="3"/>
</dbReference>
<evidence type="ECO:0000256" key="1">
    <source>
        <dbReference type="SAM" id="SignalP"/>
    </source>
</evidence>
<gene>
    <name evidence="2" type="ORF">ISP20_01960</name>
</gene>
<proteinExistence type="predicted"/>
<dbReference type="Proteomes" id="UP001430065">
    <property type="component" value="Unassembled WGS sequence"/>
</dbReference>
<feature type="signal peptide" evidence="1">
    <location>
        <begin position="1"/>
        <end position="18"/>
    </location>
</feature>
<evidence type="ECO:0000313" key="3">
    <source>
        <dbReference type="Proteomes" id="UP001430065"/>
    </source>
</evidence>
<dbReference type="EMBL" id="JADIKC010000001">
    <property type="protein sequence ID" value="MBM7119913.1"/>
    <property type="molecule type" value="Genomic_DNA"/>
</dbReference>
<dbReference type="RefSeq" id="WP_204634369.1">
    <property type="nucleotide sequence ID" value="NZ_JADIKC010000001.1"/>
</dbReference>
<sequence length="286" mass="30634">MRSLSLLVLLLAAGTAHAAEPWQQPNDASLAFSPDGHTVVFSRGEGATRHLYTTERSNADWSAAALLPFSSDWMDLEPAMAPDGSYLVFASNRPAHAGGSAIDGYFNGKPRPRRGGNLWRVNRTTQGWGTPQRLPDAINDGTSIFSPALAADGSLYFMKPDPLGGKFRLYLSRRKGGQYQAPTPLGFSDGITGDFDPAVAPDQSFMVFSSSRPPSTSSGSALFITFATGQGWSPPQPLGPTGIEARLSPDLSTLYYSGDDQRIHSFPLADWRARMEGHGATAPTAK</sequence>
<keyword evidence="3" id="KW-1185">Reference proteome</keyword>
<dbReference type="Gene3D" id="2.120.10.30">
    <property type="entry name" value="TolB, C-terminal domain"/>
    <property type="match status" value="1"/>
</dbReference>
<evidence type="ECO:0000313" key="2">
    <source>
        <dbReference type="EMBL" id="MBM7119913.1"/>
    </source>
</evidence>
<reference evidence="2 3" key="1">
    <citation type="submission" date="2020-10" db="EMBL/GenBank/DDBJ databases">
        <title>Phylogeny of dyella-like bacteria.</title>
        <authorList>
            <person name="Fu J."/>
        </authorList>
    </citation>
    <scope>NUCLEOTIDE SEQUENCE [LARGE SCALE GENOMIC DNA]</scope>
    <source>
        <strain evidence="2 3">THG-B117</strain>
    </source>
</reference>
<feature type="chain" id="PRO_5045051042" evidence="1">
    <location>
        <begin position="19"/>
        <end position="286"/>
    </location>
</feature>
<dbReference type="InterPro" id="IPR011659">
    <property type="entry name" value="WD40"/>
</dbReference>